<feature type="non-terminal residue" evidence="3">
    <location>
        <position position="1"/>
    </location>
</feature>
<keyword evidence="4" id="KW-1185">Reference proteome</keyword>
<evidence type="ECO:0000256" key="2">
    <source>
        <dbReference type="SAM" id="Phobius"/>
    </source>
</evidence>
<proteinExistence type="predicted"/>
<name>A0ABN9WL24_9DINO</name>
<feature type="transmembrane region" description="Helical" evidence="2">
    <location>
        <begin position="155"/>
        <end position="177"/>
    </location>
</feature>
<dbReference type="Proteomes" id="UP001189429">
    <property type="component" value="Unassembled WGS sequence"/>
</dbReference>
<evidence type="ECO:0000313" key="3">
    <source>
        <dbReference type="EMBL" id="CAK0886025.1"/>
    </source>
</evidence>
<keyword evidence="2" id="KW-0812">Transmembrane</keyword>
<feature type="transmembrane region" description="Helical" evidence="2">
    <location>
        <begin position="183"/>
        <end position="207"/>
    </location>
</feature>
<accession>A0ABN9WL24</accession>
<feature type="region of interest" description="Disordered" evidence="1">
    <location>
        <begin position="1"/>
        <end position="74"/>
    </location>
</feature>
<protein>
    <submittedName>
        <fullName evidence="3">Uncharacterized protein</fullName>
    </submittedName>
</protein>
<evidence type="ECO:0000313" key="4">
    <source>
        <dbReference type="Proteomes" id="UP001189429"/>
    </source>
</evidence>
<evidence type="ECO:0000256" key="1">
    <source>
        <dbReference type="SAM" id="MobiDB-lite"/>
    </source>
</evidence>
<feature type="compositionally biased region" description="Low complexity" evidence="1">
    <location>
        <begin position="57"/>
        <end position="74"/>
    </location>
</feature>
<comment type="caution">
    <text evidence="3">The sequence shown here is derived from an EMBL/GenBank/DDBJ whole genome shotgun (WGS) entry which is preliminary data.</text>
</comment>
<feature type="compositionally biased region" description="Low complexity" evidence="1">
    <location>
        <begin position="36"/>
        <end position="47"/>
    </location>
</feature>
<reference evidence="3" key="1">
    <citation type="submission" date="2023-10" db="EMBL/GenBank/DDBJ databases">
        <authorList>
            <person name="Chen Y."/>
            <person name="Shah S."/>
            <person name="Dougan E. K."/>
            <person name="Thang M."/>
            <person name="Chan C."/>
        </authorList>
    </citation>
    <scope>NUCLEOTIDE SEQUENCE [LARGE SCALE GENOMIC DNA]</scope>
</reference>
<keyword evidence="2" id="KW-1133">Transmembrane helix</keyword>
<organism evidence="3 4">
    <name type="scientific">Prorocentrum cordatum</name>
    <dbReference type="NCBI Taxonomy" id="2364126"/>
    <lineage>
        <taxon>Eukaryota</taxon>
        <taxon>Sar</taxon>
        <taxon>Alveolata</taxon>
        <taxon>Dinophyceae</taxon>
        <taxon>Prorocentrales</taxon>
        <taxon>Prorocentraceae</taxon>
        <taxon>Prorocentrum</taxon>
    </lineage>
</organism>
<sequence length="251" mass="26841">ARGSGGAAARPRRRGQRPAAPRQPQPRDGEAETEGAGAPRTRGPRPLALRRGRLRARPASAAAPPRPSSARPAACPCPPSCWAWRAWRCRWRGVAAVPYGLGLLLRTPVLREGVLRPLAPLIRAYHGSRYGSYAGIVGLYALARQRSVHPFVRTVGMQASTLMMMQFPVGFLMQFFAAAPRPLFNLLNTSVFAFYAWCVFLGALGCLSGRTVRMPLIGDGSLPSGGFYRGMRGGMRGGMGGMRPPFGGGGG</sequence>
<keyword evidence="2" id="KW-0472">Membrane</keyword>
<dbReference type="EMBL" id="CAUYUJ010018745">
    <property type="protein sequence ID" value="CAK0886025.1"/>
    <property type="molecule type" value="Genomic_DNA"/>
</dbReference>
<gene>
    <name evidence="3" type="ORF">PCOR1329_LOCUS67471</name>
</gene>